<evidence type="ECO:0000256" key="5">
    <source>
        <dbReference type="ARBA" id="ARBA00022989"/>
    </source>
</evidence>
<dbReference type="PANTHER" id="PTHR15301">
    <property type="entry name" value="INSULIN-INDUCED GENE 1"/>
    <property type="match status" value="1"/>
</dbReference>
<dbReference type="AlphaFoldDB" id="A0AAV5QQK7"/>
<comment type="caution">
    <text evidence="8">The sequence shown here is derived from an EMBL/GenBank/DDBJ whole genome shotgun (WGS) entry which is preliminary data.</text>
</comment>
<dbReference type="InterPro" id="IPR025929">
    <property type="entry name" value="INSIG_fam"/>
</dbReference>
<organism evidence="8 9">
    <name type="scientific">Saccharomycopsis crataegensis</name>
    <dbReference type="NCBI Taxonomy" id="43959"/>
    <lineage>
        <taxon>Eukaryota</taxon>
        <taxon>Fungi</taxon>
        <taxon>Dikarya</taxon>
        <taxon>Ascomycota</taxon>
        <taxon>Saccharomycotina</taxon>
        <taxon>Saccharomycetes</taxon>
        <taxon>Saccharomycopsidaceae</taxon>
        <taxon>Saccharomycopsis</taxon>
    </lineage>
</organism>
<comment type="subcellular location">
    <subcellularLocation>
        <location evidence="1">Endoplasmic reticulum membrane</location>
        <topology evidence="1">Multi-pass membrane protein</topology>
    </subcellularLocation>
</comment>
<keyword evidence="4" id="KW-0256">Endoplasmic reticulum</keyword>
<keyword evidence="6 7" id="KW-0472">Membrane</keyword>
<dbReference type="GO" id="GO:0005789">
    <property type="term" value="C:endoplasmic reticulum membrane"/>
    <property type="evidence" value="ECO:0007669"/>
    <property type="project" value="UniProtKB-SubCell"/>
</dbReference>
<reference evidence="8 9" key="1">
    <citation type="journal article" date="2023" name="Elife">
        <title>Identification of key yeast species and microbe-microbe interactions impacting larval growth of Drosophila in the wild.</title>
        <authorList>
            <person name="Mure A."/>
            <person name="Sugiura Y."/>
            <person name="Maeda R."/>
            <person name="Honda K."/>
            <person name="Sakurai N."/>
            <person name="Takahashi Y."/>
            <person name="Watada M."/>
            <person name="Katoh T."/>
            <person name="Gotoh A."/>
            <person name="Gotoh Y."/>
            <person name="Taniguchi I."/>
            <person name="Nakamura K."/>
            <person name="Hayashi T."/>
            <person name="Katayama T."/>
            <person name="Uemura T."/>
            <person name="Hattori Y."/>
        </authorList>
    </citation>
    <scope>NUCLEOTIDE SEQUENCE [LARGE SCALE GENOMIC DNA]</scope>
    <source>
        <strain evidence="8 9">SC-9</strain>
    </source>
</reference>
<evidence type="ECO:0000256" key="4">
    <source>
        <dbReference type="ARBA" id="ARBA00022824"/>
    </source>
</evidence>
<dbReference type="Proteomes" id="UP001360560">
    <property type="component" value="Unassembled WGS sequence"/>
</dbReference>
<evidence type="ECO:0000313" key="9">
    <source>
        <dbReference type="Proteomes" id="UP001360560"/>
    </source>
</evidence>
<gene>
    <name evidence="8" type="ORF">DASC09_041810</name>
</gene>
<evidence type="ECO:0000256" key="6">
    <source>
        <dbReference type="ARBA" id="ARBA00023136"/>
    </source>
</evidence>
<dbReference type="RefSeq" id="XP_064853852.1">
    <property type="nucleotide sequence ID" value="XM_064997780.1"/>
</dbReference>
<accession>A0AAV5QQK7</accession>
<evidence type="ECO:0000256" key="3">
    <source>
        <dbReference type="ARBA" id="ARBA00022692"/>
    </source>
</evidence>
<dbReference type="Pfam" id="PF07281">
    <property type="entry name" value="INSIG"/>
    <property type="match status" value="1"/>
</dbReference>
<dbReference type="GeneID" id="90074831"/>
<proteinExistence type="inferred from homology"/>
<evidence type="ECO:0000313" key="8">
    <source>
        <dbReference type="EMBL" id="GMM36856.1"/>
    </source>
</evidence>
<name>A0AAV5QQK7_9ASCO</name>
<evidence type="ECO:0000256" key="7">
    <source>
        <dbReference type="SAM" id="Phobius"/>
    </source>
</evidence>
<sequence length="296" mass="32416">MSQKSEAEASDNTNLTAPSLNAIYDSSLLDENDATNDVYNGFDQDVAKMSSRTHVQISSSRPLREKLKNKNLWMSSFGKICVLGLSGIAFVNISENIHDNHLLTSNAASRPFALSCKVATEVFDSPEIPTTYIAFAWGVVLGTAQPVLDLIFPDCFTTKLFHLNSEKSSSSSIVDFSSIVRATIVLLGISFGLRNVDWESTLQASIAFSSLNICVWLLLDSTISGFIGCSSLAVLATASVVVFDDSNNVNDWKQVMDFQGLLAGDQEFLALNMFTASFFFCSLIIYGKIGRFLFRE</sequence>
<dbReference type="PANTHER" id="PTHR15301:SF3">
    <property type="entry name" value="PROTEIN NSG1-RELATED"/>
    <property type="match status" value="1"/>
</dbReference>
<dbReference type="EMBL" id="BTFZ01000011">
    <property type="protein sequence ID" value="GMM36856.1"/>
    <property type="molecule type" value="Genomic_DNA"/>
</dbReference>
<feature type="transmembrane region" description="Helical" evidence="7">
    <location>
        <begin position="132"/>
        <end position="152"/>
    </location>
</feature>
<dbReference type="GO" id="GO:0016126">
    <property type="term" value="P:sterol biosynthetic process"/>
    <property type="evidence" value="ECO:0007669"/>
    <property type="project" value="TreeGrafter"/>
</dbReference>
<feature type="transmembrane region" description="Helical" evidence="7">
    <location>
        <begin position="71"/>
        <end position="93"/>
    </location>
</feature>
<feature type="transmembrane region" description="Helical" evidence="7">
    <location>
        <begin position="226"/>
        <end position="243"/>
    </location>
</feature>
<keyword evidence="3 7" id="KW-0812">Transmembrane</keyword>
<keyword evidence="5 7" id="KW-1133">Transmembrane helix</keyword>
<protein>
    <submittedName>
        <fullName evidence="8">Nsg2 protein</fullName>
    </submittedName>
</protein>
<evidence type="ECO:0000256" key="2">
    <source>
        <dbReference type="ARBA" id="ARBA00007475"/>
    </source>
</evidence>
<comment type="similarity">
    <text evidence="2">Belongs to the INSIG family.</text>
</comment>
<keyword evidence="9" id="KW-1185">Reference proteome</keyword>
<feature type="transmembrane region" description="Helical" evidence="7">
    <location>
        <begin position="268"/>
        <end position="286"/>
    </location>
</feature>
<evidence type="ECO:0000256" key="1">
    <source>
        <dbReference type="ARBA" id="ARBA00004477"/>
    </source>
</evidence>